<comment type="caution">
    <text evidence="1">The sequence shown here is derived from an EMBL/GenBank/DDBJ whole genome shotgun (WGS) entry which is preliminary data.</text>
</comment>
<accession>A0ABP9VQK9</accession>
<reference evidence="1 2" key="1">
    <citation type="submission" date="2024-02" db="EMBL/GenBank/DDBJ databases">
        <title>Rhodopirellula caenicola NBRC 110016.</title>
        <authorList>
            <person name="Ichikawa N."/>
            <person name="Katano-Makiyama Y."/>
            <person name="Hidaka K."/>
        </authorList>
    </citation>
    <scope>NUCLEOTIDE SEQUENCE [LARGE SCALE GENOMIC DNA]</scope>
    <source>
        <strain evidence="1 2">NBRC 110016</strain>
    </source>
</reference>
<name>A0ABP9VQK9_9BACT</name>
<dbReference type="EMBL" id="BAABRO010000004">
    <property type="protein sequence ID" value="GAA5506905.1"/>
    <property type="molecule type" value="Genomic_DNA"/>
</dbReference>
<keyword evidence="2" id="KW-1185">Reference proteome</keyword>
<protein>
    <submittedName>
        <fullName evidence="1">Uncharacterized protein</fullName>
    </submittedName>
</protein>
<evidence type="ECO:0000313" key="2">
    <source>
        <dbReference type="Proteomes" id="UP001416858"/>
    </source>
</evidence>
<evidence type="ECO:0000313" key="1">
    <source>
        <dbReference type="EMBL" id="GAA5506905.1"/>
    </source>
</evidence>
<gene>
    <name evidence="1" type="ORF">Rcae01_02358</name>
</gene>
<sequence length="77" mass="8418">MTLLRVNMKVVANPGPSRKPPCNHRGTRYKNAYLNAVTSASYEFSEDGSTAIVFSLCGSFLPEIARIAKTMPKTTIP</sequence>
<dbReference type="Proteomes" id="UP001416858">
    <property type="component" value="Unassembled WGS sequence"/>
</dbReference>
<organism evidence="1 2">
    <name type="scientific">Novipirellula caenicola</name>
    <dbReference type="NCBI Taxonomy" id="1536901"/>
    <lineage>
        <taxon>Bacteria</taxon>
        <taxon>Pseudomonadati</taxon>
        <taxon>Planctomycetota</taxon>
        <taxon>Planctomycetia</taxon>
        <taxon>Pirellulales</taxon>
        <taxon>Pirellulaceae</taxon>
        <taxon>Novipirellula</taxon>
    </lineage>
</organism>
<proteinExistence type="predicted"/>